<reference evidence="1 2" key="1">
    <citation type="journal article" date="2016" name="Nat. Commun.">
        <title>Extremotolerant tardigrade genome and improved radiotolerance of human cultured cells by tardigrade-unique protein.</title>
        <authorList>
            <person name="Hashimoto T."/>
            <person name="Horikawa D.D."/>
            <person name="Saito Y."/>
            <person name="Kuwahara H."/>
            <person name="Kozuka-Hata H."/>
            <person name="Shin-I T."/>
            <person name="Minakuchi Y."/>
            <person name="Ohishi K."/>
            <person name="Motoyama A."/>
            <person name="Aizu T."/>
            <person name="Enomoto A."/>
            <person name="Kondo K."/>
            <person name="Tanaka S."/>
            <person name="Hara Y."/>
            <person name="Koshikawa S."/>
            <person name="Sagara H."/>
            <person name="Miura T."/>
            <person name="Yokobori S."/>
            <person name="Miyagawa K."/>
            <person name="Suzuki Y."/>
            <person name="Kubo T."/>
            <person name="Oyama M."/>
            <person name="Kohara Y."/>
            <person name="Fujiyama A."/>
            <person name="Arakawa K."/>
            <person name="Katayama T."/>
            <person name="Toyoda A."/>
            <person name="Kunieda T."/>
        </authorList>
    </citation>
    <scope>NUCLEOTIDE SEQUENCE [LARGE SCALE GENOMIC DNA]</scope>
    <source>
        <strain evidence="1 2">YOKOZUNA-1</strain>
    </source>
</reference>
<dbReference type="AlphaFoldDB" id="A0A1D1W621"/>
<keyword evidence="2" id="KW-1185">Reference proteome</keyword>
<name>A0A1D1W621_RAMVA</name>
<dbReference type="STRING" id="947166.A0A1D1W621"/>
<accession>A0A1D1W621</accession>
<organism evidence="1 2">
    <name type="scientific">Ramazzottius varieornatus</name>
    <name type="common">Water bear</name>
    <name type="synonym">Tardigrade</name>
    <dbReference type="NCBI Taxonomy" id="947166"/>
    <lineage>
        <taxon>Eukaryota</taxon>
        <taxon>Metazoa</taxon>
        <taxon>Ecdysozoa</taxon>
        <taxon>Tardigrada</taxon>
        <taxon>Eutardigrada</taxon>
        <taxon>Parachela</taxon>
        <taxon>Hypsibioidea</taxon>
        <taxon>Ramazzottiidae</taxon>
        <taxon>Ramazzottius</taxon>
    </lineage>
</organism>
<proteinExistence type="predicted"/>
<comment type="caution">
    <text evidence="1">The sequence shown here is derived from an EMBL/GenBank/DDBJ whole genome shotgun (WGS) entry which is preliminary data.</text>
</comment>
<protein>
    <submittedName>
        <fullName evidence="1">Uncharacterized protein</fullName>
    </submittedName>
</protein>
<sequence length="157" mass="17628">MLGNVIGESLNNSSVDPNDGSALGRLFWNRTFNLDTGVVQFDEVGERKQDMIVQHFQKGDVWPTIVLKLPGSTNVFESVTTIEWPVPFPPPSEPFCGYTGIKPVCLSREDDYPLHVIVRFGSNRILLDIDAAMVWSYFGSRELANIRDGPDKTAHFR</sequence>
<evidence type="ECO:0000313" key="1">
    <source>
        <dbReference type="EMBL" id="GAV06469.1"/>
    </source>
</evidence>
<evidence type="ECO:0000313" key="2">
    <source>
        <dbReference type="Proteomes" id="UP000186922"/>
    </source>
</evidence>
<dbReference type="Proteomes" id="UP000186922">
    <property type="component" value="Unassembled WGS sequence"/>
</dbReference>
<dbReference type="SUPFAM" id="SSF53822">
    <property type="entry name" value="Periplasmic binding protein-like I"/>
    <property type="match status" value="1"/>
</dbReference>
<gene>
    <name evidence="1" type="primary">RvY_16453-1</name>
    <name evidence="1" type="synonym">RvY_16453.1</name>
    <name evidence="1" type="ORF">RvY_16453</name>
</gene>
<dbReference type="InterPro" id="IPR028082">
    <property type="entry name" value="Peripla_BP_I"/>
</dbReference>
<dbReference type="EMBL" id="BDGG01000013">
    <property type="protein sequence ID" value="GAV06469.1"/>
    <property type="molecule type" value="Genomic_DNA"/>
</dbReference>